<evidence type="ECO:0000256" key="3">
    <source>
        <dbReference type="ARBA" id="ARBA00022617"/>
    </source>
</evidence>
<comment type="caution">
    <text evidence="7">The sequence shown here is derived from an EMBL/GenBank/DDBJ whole genome shotgun (WGS) entry which is preliminary data.</text>
</comment>
<evidence type="ECO:0000256" key="2">
    <source>
        <dbReference type="ARBA" id="ARBA00010617"/>
    </source>
</evidence>
<dbReference type="PROSITE" id="PS00086">
    <property type="entry name" value="CYTOCHROME_P450"/>
    <property type="match status" value="1"/>
</dbReference>
<keyword evidence="8" id="KW-1185">Reference proteome</keyword>
<protein>
    <submittedName>
        <fullName evidence="7">Uncharacterized protein</fullName>
    </submittedName>
</protein>
<dbReference type="PANTHER" id="PTHR24305:SF210">
    <property type="entry name" value="CYTOCHROME P450 MONOOXYGENASE ASQL-RELATED"/>
    <property type="match status" value="1"/>
</dbReference>
<evidence type="ECO:0000256" key="1">
    <source>
        <dbReference type="ARBA" id="ARBA00001971"/>
    </source>
</evidence>
<organism evidence="7 8">
    <name type="scientific">Apiospora marii</name>
    <dbReference type="NCBI Taxonomy" id="335849"/>
    <lineage>
        <taxon>Eukaryota</taxon>
        <taxon>Fungi</taxon>
        <taxon>Dikarya</taxon>
        <taxon>Ascomycota</taxon>
        <taxon>Pezizomycotina</taxon>
        <taxon>Sordariomycetes</taxon>
        <taxon>Xylariomycetidae</taxon>
        <taxon>Amphisphaeriales</taxon>
        <taxon>Apiosporaceae</taxon>
        <taxon>Apiospora</taxon>
    </lineage>
</organism>
<keyword evidence="5 6" id="KW-0408">Iron</keyword>
<dbReference type="SUPFAM" id="SSF48264">
    <property type="entry name" value="Cytochrome P450"/>
    <property type="match status" value="1"/>
</dbReference>
<dbReference type="Gene3D" id="1.10.630.10">
    <property type="entry name" value="Cytochrome P450"/>
    <property type="match status" value="1"/>
</dbReference>
<comment type="similarity">
    <text evidence="2 6">Belongs to the cytochrome P450 family.</text>
</comment>
<dbReference type="PRINTS" id="PR00463">
    <property type="entry name" value="EP450I"/>
</dbReference>
<gene>
    <name evidence="7" type="ORF">PG991_012011</name>
</gene>
<dbReference type="InterPro" id="IPR001128">
    <property type="entry name" value="Cyt_P450"/>
</dbReference>
<dbReference type="InterPro" id="IPR036396">
    <property type="entry name" value="Cyt_P450_sf"/>
</dbReference>
<proteinExistence type="inferred from homology"/>
<accession>A0ABR1RG73</accession>
<keyword evidence="3 6" id="KW-0349">Heme</keyword>
<dbReference type="InterPro" id="IPR017972">
    <property type="entry name" value="Cyt_P450_CS"/>
</dbReference>
<evidence type="ECO:0000313" key="7">
    <source>
        <dbReference type="EMBL" id="KAK8009460.1"/>
    </source>
</evidence>
<dbReference type="EMBL" id="JAQQWI010000016">
    <property type="protein sequence ID" value="KAK8009460.1"/>
    <property type="molecule type" value="Genomic_DNA"/>
</dbReference>
<evidence type="ECO:0000313" key="8">
    <source>
        <dbReference type="Proteomes" id="UP001396898"/>
    </source>
</evidence>
<keyword evidence="6" id="KW-0560">Oxidoreductase</keyword>
<dbReference type="Proteomes" id="UP001396898">
    <property type="component" value="Unassembled WGS sequence"/>
</dbReference>
<reference evidence="7 8" key="1">
    <citation type="submission" date="2023-01" db="EMBL/GenBank/DDBJ databases">
        <title>Analysis of 21 Apiospora genomes using comparative genomics revels a genus with tremendous synthesis potential of carbohydrate active enzymes and secondary metabolites.</title>
        <authorList>
            <person name="Sorensen T."/>
        </authorList>
    </citation>
    <scope>NUCLEOTIDE SEQUENCE [LARGE SCALE GENOMIC DNA]</scope>
    <source>
        <strain evidence="7 8">CBS 20057</strain>
    </source>
</reference>
<comment type="cofactor">
    <cofactor evidence="1">
        <name>heme</name>
        <dbReference type="ChEBI" id="CHEBI:30413"/>
    </cofactor>
</comment>
<evidence type="ECO:0000256" key="6">
    <source>
        <dbReference type="RuleBase" id="RU000461"/>
    </source>
</evidence>
<dbReference type="Pfam" id="PF00067">
    <property type="entry name" value="p450"/>
    <property type="match status" value="1"/>
</dbReference>
<keyword evidence="6" id="KW-0503">Monooxygenase</keyword>
<evidence type="ECO:0000256" key="4">
    <source>
        <dbReference type="ARBA" id="ARBA00022723"/>
    </source>
</evidence>
<sequence>MALSENFRDRVSSNLASAKLLPTTSALVIAYCMAQVVYRLKFHPLSKNPGPRLAAVTGLWWAYVRYALKVTHQCTAAGPLRQTDLGVFRITGRYPWVIEDALRQYGDVVRIGPNELVFLTPKAAKDIYLAVDKNLELFVQVGYDALDTGDGGISGETDPVRHREIAKKLAPAFSTRNLKAKEATIIKHIDLFIERMKEVGTQGKGADMQRWSDWLALDLSADMTYGREMDQMRDLKDSVLLSGTLKLNLFVTMSEVTRKFRLLTPLMYLTIPPSVWPLMPQLIRMNTEDVQTRIERRGRTEHLDYFEQLVPADAPVPEDRKHIYHLENVAAQLLLASWMPLADQFYSLIFFLLGAPDAHAALVQEVRSAFATPDAITTDSAATLKYLQACQRESLRLHQATVDGLPRVSPGAVVDGQYIPKGVICQISYIAAARSSRYFSDPLQFHPERWLPADHSRFDPAYKDDNLAASKPFSQGPRGCPGGAIAMTVIRLFIAKTLWHFDLEAAPGYEDLSFEKDFKWLTFWERPPFWVRFSPAQAPAIAEK</sequence>
<dbReference type="InterPro" id="IPR050121">
    <property type="entry name" value="Cytochrome_P450_monoxygenase"/>
</dbReference>
<name>A0ABR1RG73_9PEZI</name>
<evidence type="ECO:0000256" key="5">
    <source>
        <dbReference type="ARBA" id="ARBA00023004"/>
    </source>
</evidence>
<keyword evidence="4 6" id="KW-0479">Metal-binding</keyword>
<dbReference type="InterPro" id="IPR002401">
    <property type="entry name" value="Cyt_P450_E_grp-I"/>
</dbReference>
<dbReference type="PANTHER" id="PTHR24305">
    <property type="entry name" value="CYTOCHROME P450"/>
    <property type="match status" value="1"/>
</dbReference>